<gene>
    <name evidence="1" type="primary">ORF170034</name>
</gene>
<evidence type="ECO:0000313" key="1">
    <source>
        <dbReference type="EMBL" id="CEK89296.1"/>
    </source>
</evidence>
<sequence length="69" mass="7797">SETDNDVWIPKLKPAGNSQIALSNTLDDDDDDVIWIPKLEPTNNSQNYYSQITSNVIQRESSYRAGAFH</sequence>
<reference evidence="1" key="1">
    <citation type="submission" date="2014-12" db="EMBL/GenBank/DDBJ databases">
        <title>Insight into the proteome of Arion vulgaris.</title>
        <authorList>
            <person name="Aradska J."/>
            <person name="Bulat T."/>
            <person name="Smidak R."/>
            <person name="Sarate P."/>
            <person name="Gangsoo J."/>
            <person name="Sialana F."/>
            <person name="Bilban M."/>
            <person name="Lubec G."/>
        </authorList>
    </citation>
    <scope>NUCLEOTIDE SEQUENCE</scope>
    <source>
        <tissue evidence="1">Skin</tissue>
    </source>
</reference>
<accession>A0A0B7BAG3</accession>
<protein>
    <submittedName>
        <fullName evidence="1">Uncharacterized protein</fullName>
    </submittedName>
</protein>
<proteinExistence type="predicted"/>
<feature type="non-terminal residue" evidence="1">
    <location>
        <position position="1"/>
    </location>
</feature>
<dbReference type="EMBL" id="HACG01042431">
    <property type="protein sequence ID" value="CEK89296.1"/>
    <property type="molecule type" value="Transcribed_RNA"/>
</dbReference>
<organism evidence="1">
    <name type="scientific">Arion vulgaris</name>
    <dbReference type="NCBI Taxonomy" id="1028688"/>
    <lineage>
        <taxon>Eukaryota</taxon>
        <taxon>Metazoa</taxon>
        <taxon>Spiralia</taxon>
        <taxon>Lophotrochozoa</taxon>
        <taxon>Mollusca</taxon>
        <taxon>Gastropoda</taxon>
        <taxon>Heterobranchia</taxon>
        <taxon>Euthyneura</taxon>
        <taxon>Panpulmonata</taxon>
        <taxon>Eupulmonata</taxon>
        <taxon>Stylommatophora</taxon>
        <taxon>Helicina</taxon>
        <taxon>Arionoidea</taxon>
        <taxon>Arionidae</taxon>
        <taxon>Arion</taxon>
    </lineage>
</organism>
<dbReference type="AlphaFoldDB" id="A0A0B7BAG3"/>
<name>A0A0B7BAG3_9EUPU</name>